<protein>
    <submittedName>
        <fullName evidence="1">Uncharacterized protein</fullName>
    </submittedName>
</protein>
<dbReference type="AlphaFoldDB" id="A0A9P8PB65"/>
<sequence length="533" mass="58037">MALAAGHMVATTVFFNWRRAFGTVFGVCGDPMGCFSFVCAGFDPGLHHGTRCRSVVFAETRVAEPMAVRALHDRNVLVSHILFHRRDDVRVKAQVLNEALAVDGGTVLERFEMFLGVLHHDRVPVPPEQDFVALILFFQALLLDVSFVEVEQSVFGTLVRFLVLVELLVRAIDKRFLPYLSNNTVQSSAPSCRIVSTLATRALSCASISSASTGFGLERDPSVYRSETNSRFELICVATNDAVLLPTTRERSGSARSQTTSFPDAEALTASVPTARSALQLPSATMTSSESSSCISSSLIASDSLLSSVTTYVSSVLVALEQHSTCRGCSRATSQMVTSSSPEPPTTAMYRDFLPLCTNSSGSTCTRLIGKLDPRNFVLLSEIPNPRSHRSRMPLDVPTTAQPWVSSTARLVGIPCERLFCSEKTTVIVRTSRPMILAVGVFLSFMKAVHTIDDSRFKERLDEPVTLVSNLAESQSFSSPDRSAVTKNRWSELTSSPEMAALCSTRREISTPFGSISEVSDTSYTSVLLPNSI</sequence>
<name>A0A9P8PB65_9ASCO</name>
<dbReference type="GeneID" id="70233980"/>
<reference evidence="1" key="1">
    <citation type="journal article" date="2021" name="Open Biol.">
        <title>Shared evolutionary footprints suggest mitochondrial oxidative damage underlies multiple complex I losses in fungi.</title>
        <authorList>
            <person name="Schikora-Tamarit M.A."/>
            <person name="Marcet-Houben M."/>
            <person name="Nosek J."/>
            <person name="Gabaldon T."/>
        </authorList>
    </citation>
    <scope>NUCLEOTIDE SEQUENCE</scope>
    <source>
        <strain evidence="1">CBS6075</strain>
    </source>
</reference>
<accession>A0A9P8PB65</accession>
<keyword evidence="2" id="KW-1185">Reference proteome</keyword>
<reference evidence="1" key="2">
    <citation type="submission" date="2021-01" db="EMBL/GenBank/DDBJ databases">
        <authorList>
            <person name="Schikora-Tamarit M.A."/>
        </authorList>
    </citation>
    <scope>NUCLEOTIDE SEQUENCE</scope>
    <source>
        <strain evidence="1">CBS6075</strain>
    </source>
</reference>
<gene>
    <name evidence="1" type="ORF">OGAPHI_002013</name>
</gene>
<dbReference type="RefSeq" id="XP_046062673.1">
    <property type="nucleotide sequence ID" value="XM_046202838.1"/>
</dbReference>
<evidence type="ECO:0000313" key="1">
    <source>
        <dbReference type="EMBL" id="KAH3668259.1"/>
    </source>
</evidence>
<evidence type="ECO:0000313" key="2">
    <source>
        <dbReference type="Proteomes" id="UP000769157"/>
    </source>
</evidence>
<comment type="caution">
    <text evidence="1">The sequence shown here is derived from an EMBL/GenBank/DDBJ whole genome shotgun (WGS) entry which is preliminary data.</text>
</comment>
<dbReference type="EMBL" id="JAEUBE010000158">
    <property type="protein sequence ID" value="KAH3668259.1"/>
    <property type="molecule type" value="Genomic_DNA"/>
</dbReference>
<proteinExistence type="predicted"/>
<organism evidence="1 2">
    <name type="scientific">Ogataea philodendri</name>
    <dbReference type="NCBI Taxonomy" id="1378263"/>
    <lineage>
        <taxon>Eukaryota</taxon>
        <taxon>Fungi</taxon>
        <taxon>Dikarya</taxon>
        <taxon>Ascomycota</taxon>
        <taxon>Saccharomycotina</taxon>
        <taxon>Pichiomycetes</taxon>
        <taxon>Pichiales</taxon>
        <taxon>Pichiaceae</taxon>
        <taxon>Ogataea</taxon>
    </lineage>
</organism>
<dbReference type="Proteomes" id="UP000769157">
    <property type="component" value="Unassembled WGS sequence"/>
</dbReference>